<gene>
    <name evidence="3" type="ORF">ACFQ5X_38200</name>
</gene>
<feature type="domain" description="ATP-grasp" evidence="2">
    <location>
        <begin position="123"/>
        <end position="316"/>
    </location>
</feature>
<evidence type="ECO:0000259" key="2">
    <source>
        <dbReference type="PROSITE" id="PS50975"/>
    </source>
</evidence>
<accession>A0ABW3XRP2</accession>
<dbReference type="GO" id="GO:0016874">
    <property type="term" value="F:ligase activity"/>
    <property type="evidence" value="ECO:0007669"/>
    <property type="project" value="UniProtKB-KW"/>
</dbReference>
<dbReference type="PANTHER" id="PTHR21621:SF0">
    <property type="entry name" value="BETA-CITRYLGLUTAMATE SYNTHASE B-RELATED"/>
    <property type="match status" value="1"/>
</dbReference>
<evidence type="ECO:0000313" key="4">
    <source>
        <dbReference type="Proteomes" id="UP001597058"/>
    </source>
</evidence>
<name>A0ABW3XRP2_9ACTN</name>
<protein>
    <submittedName>
        <fullName evidence="3">RimK family alpha-L-glutamate ligase</fullName>
    </submittedName>
</protein>
<organism evidence="3 4">
    <name type="scientific">Streptomyces kaempferi</name>
    <dbReference type="NCBI Taxonomy" id="333725"/>
    <lineage>
        <taxon>Bacteria</taxon>
        <taxon>Bacillati</taxon>
        <taxon>Actinomycetota</taxon>
        <taxon>Actinomycetes</taxon>
        <taxon>Kitasatosporales</taxon>
        <taxon>Streptomycetaceae</taxon>
        <taxon>Streptomyces</taxon>
    </lineage>
</organism>
<dbReference type="PANTHER" id="PTHR21621">
    <property type="entry name" value="RIBOSOMAL PROTEIN S6 MODIFICATION PROTEIN"/>
    <property type="match status" value="1"/>
</dbReference>
<dbReference type="RefSeq" id="WP_381242568.1">
    <property type="nucleotide sequence ID" value="NZ_JBHSKH010000124.1"/>
</dbReference>
<keyword evidence="3" id="KW-0436">Ligase</keyword>
<dbReference type="Gene3D" id="3.30.470.20">
    <property type="entry name" value="ATP-grasp fold, B domain"/>
    <property type="match status" value="1"/>
</dbReference>
<dbReference type="Proteomes" id="UP001597058">
    <property type="component" value="Unassembled WGS sequence"/>
</dbReference>
<dbReference type="InterPro" id="IPR013651">
    <property type="entry name" value="ATP-grasp_RimK-type"/>
</dbReference>
<proteinExistence type="predicted"/>
<keyword evidence="1" id="KW-0067">ATP-binding</keyword>
<dbReference type="EMBL" id="JBHTMM010000085">
    <property type="protein sequence ID" value="MFD1311626.1"/>
    <property type="molecule type" value="Genomic_DNA"/>
</dbReference>
<dbReference type="Pfam" id="PF08443">
    <property type="entry name" value="RimK"/>
    <property type="match status" value="1"/>
</dbReference>
<dbReference type="PROSITE" id="PS50975">
    <property type="entry name" value="ATP_GRASP"/>
    <property type="match status" value="1"/>
</dbReference>
<evidence type="ECO:0000313" key="3">
    <source>
        <dbReference type="EMBL" id="MFD1311626.1"/>
    </source>
</evidence>
<keyword evidence="4" id="KW-1185">Reference proteome</keyword>
<evidence type="ECO:0000256" key="1">
    <source>
        <dbReference type="PROSITE-ProRule" id="PRU00409"/>
    </source>
</evidence>
<dbReference type="SUPFAM" id="SSF56059">
    <property type="entry name" value="Glutathione synthetase ATP-binding domain-like"/>
    <property type="match status" value="1"/>
</dbReference>
<reference evidence="4" key="1">
    <citation type="journal article" date="2019" name="Int. J. Syst. Evol. Microbiol.">
        <title>The Global Catalogue of Microorganisms (GCM) 10K type strain sequencing project: providing services to taxonomists for standard genome sequencing and annotation.</title>
        <authorList>
            <consortium name="The Broad Institute Genomics Platform"/>
            <consortium name="The Broad Institute Genome Sequencing Center for Infectious Disease"/>
            <person name="Wu L."/>
            <person name="Ma J."/>
        </authorList>
    </citation>
    <scope>NUCLEOTIDE SEQUENCE [LARGE SCALE GENOMIC DNA]</scope>
    <source>
        <strain evidence="4">CGMCC 4.7020</strain>
    </source>
</reference>
<keyword evidence="1" id="KW-0547">Nucleotide-binding</keyword>
<dbReference type="InterPro" id="IPR011761">
    <property type="entry name" value="ATP-grasp"/>
</dbReference>
<comment type="caution">
    <text evidence="3">The sequence shown here is derived from an EMBL/GenBank/DDBJ whole genome shotgun (WGS) entry which is preliminary data.</text>
</comment>
<sequence length="317" mass="34662">MRRSLRGDIAASGQVEPGGDLLIVNGEVFQPGYAVSAGLELGDEFKTFFCGVEDIAFAVETGRTRVYETIGGRDLAEFGLIQIASYPRPTATLLSSVSAYLEHRQRPPISAASISAPTKLYQLMLLAQDELPVPATFYLPRRLLNGSFADLADRLGLPFILKAMNARGGRLNFLVQTEIDFLRYVEDPAHAKAAFLAQQFIPNNGTFRILVFGRDVPVVMHRCNTDGSHLTNTEQGGHATLFEVETFDTEALGMAVRAAELMGCEIAGVNVVQDRQTRQWYLLEVSSSPAIGSGAFAEEKTRAYSSYLRTKLSAVCK</sequence>